<protein>
    <recommendedName>
        <fullName evidence="2">H15 domain-containing protein</fullName>
    </recommendedName>
</protein>
<reference evidence="3" key="1">
    <citation type="journal article" date="2020" name="G3 (Bethesda)">
        <title>High-Quality Assemblies for Three Invasive Social Wasps from the &lt;i&gt;Vespula&lt;/i&gt; Genus.</title>
        <authorList>
            <person name="Harrop T.W.R."/>
            <person name="Guhlin J."/>
            <person name="McLaughlin G.M."/>
            <person name="Permina E."/>
            <person name="Stockwell P."/>
            <person name="Gilligan J."/>
            <person name="Le Lec M.F."/>
            <person name="Gruber M.A.M."/>
            <person name="Quinn O."/>
            <person name="Lovegrove M."/>
            <person name="Duncan E.J."/>
            <person name="Remnant E.J."/>
            <person name="Van Eeckhoven J."/>
            <person name="Graham B."/>
            <person name="Knapp R.A."/>
            <person name="Langford K.W."/>
            <person name="Kronenberg Z."/>
            <person name="Press M.O."/>
            <person name="Eacker S.M."/>
            <person name="Wilson-Rankin E.E."/>
            <person name="Purcell J."/>
            <person name="Lester P.J."/>
            <person name="Dearden P.K."/>
        </authorList>
    </citation>
    <scope>NUCLEOTIDE SEQUENCE</scope>
    <source>
        <strain evidence="3">Volc-1</strain>
    </source>
</reference>
<comment type="caution">
    <text evidence="3">The sequence shown here is derived from an EMBL/GenBank/DDBJ whole genome shotgun (WGS) entry which is preliminary data.</text>
</comment>
<evidence type="ECO:0000313" key="4">
    <source>
        <dbReference type="Proteomes" id="UP000600918"/>
    </source>
</evidence>
<dbReference type="AlphaFoldDB" id="A0A834NYN1"/>
<dbReference type="InterPro" id="IPR036390">
    <property type="entry name" value="WH_DNA-bd_sf"/>
</dbReference>
<name>A0A834NYN1_VESPE</name>
<gene>
    <name evidence="3" type="ORF">H0235_009390</name>
</gene>
<dbReference type="Pfam" id="PF00538">
    <property type="entry name" value="Linker_histone"/>
    <property type="match status" value="1"/>
</dbReference>
<dbReference type="Gene3D" id="1.10.10.10">
    <property type="entry name" value="Winged helix-like DNA-binding domain superfamily/Winged helix DNA-binding domain"/>
    <property type="match status" value="1"/>
</dbReference>
<feature type="domain" description="H15" evidence="2">
    <location>
        <begin position="5"/>
        <end position="83"/>
    </location>
</feature>
<dbReference type="InterPro" id="IPR036388">
    <property type="entry name" value="WH-like_DNA-bd_sf"/>
</dbReference>
<evidence type="ECO:0000259" key="2">
    <source>
        <dbReference type="PROSITE" id="PS51504"/>
    </source>
</evidence>
<dbReference type="GO" id="GO:0000786">
    <property type="term" value="C:nucleosome"/>
    <property type="evidence" value="ECO:0007669"/>
    <property type="project" value="InterPro"/>
</dbReference>
<dbReference type="GO" id="GO:0003677">
    <property type="term" value="F:DNA binding"/>
    <property type="evidence" value="ECO:0007669"/>
    <property type="project" value="InterPro"/>
</dbReference>
<proteinExistence type="predicted"/>
<sequence length="129" mass="14501">MSGRRRPKIEALIVNAIRKLQDAQGLTPREISNYITQEYDVPGTEIKKQVHLALKRGVSYGILRKYKGRCGTSEFNEMEAISKQPRPNSGDDDDNNSRNESISDRSSLTDPDGSMQDPRPNTPPSTHME</sequence>
<feature type="region of interest" description="Disordered" evidence="1">
    <location>
        <begin position="74"/>
        <end position="129"/>
    </location>
</feature>
<dbReference type="PROSITE" id="PS51504">
    <property type="entry name" value="H15"/>
    <property type="match status" value="1"/>
</dbReference>
<organism evidence="3 4">
    <name type="scientific">Vespula pensylvanica</name>
    <name type="common">Western yellow jacket</name>
    <name type="synonym">Wasp</name>
    <dbReference type="NCBI Taxonomy" id="30213"/>
    <lineage>
        <taxon>Eukaryota</taxon>
        <taxon>Metazoa</taxon>
        <taxon>Ecdysozoa</taxon>
        <taxon>Arthropoda</taxon>
        <taxon>Hexapoda</taxon>
        <taxon>Insecta</taxon>
        <taxon>Pterygota</taxon>
        <taxon>Neoptera</taxon>
        <taxon>Endopterygota</taxon>
        <taxon>Hymenoptera</taxon>
        <taxon>Apocrita</taxon>
        <taxon>Aculeata</taxon>
        <taxon>Vespoidea</taxon>
        <taxon>Vespidae</taxon>
        <taxon>Vespinae</taxon>
        <taxon>Vespula</taxon>
    </lineage>
</organism>
<dbReference type="EMBL" id="JACSDY010000008">
    <property type="protein sequence ID" value="KAF7421554.1"/>
    <property type="molecule type" value="Genomic_DNA"/>
</dbReference>
<dbReference type="SMART" id="SM00526">
    <property type="entry name" value="H15"/>
    <property type="match status" value="1"/>
</dbReference>
<dbReference type="GO" id="GO:0006334">
    <property type="term" value="P:nucleosome assembly"/>
    <property type="evidence" value="ECO:0007669"/>
    <property type="project" value="InterPro"/>
</dbReference>
<evidence type="ECO:0000256" key="1">
    <source>
        <dbReference type="SAM" id="MobiDB-lite"/>
    </source>
</evidence>
<keyword evidence="4" id="KW-1185">Reference proteome</keyword>
<accession>A0A834NYN1</accession>
<dbReference type="SUPFAM" id="SSF46785">
    <property type="entry name" value="Winged helix' DNA-binding domain"/>
    <property type="match status" value="1"/>
</dbReference>
<dbReference type="InterPro" id="IPR005818">
    <property type="entry name" value="Histone_H1/H5_H15"/>
</dbReference>
<dbReference type="Proteomes" id="UP000600918">
    <property type="component" value="Unassembled WGS sequence"/>
</dbReference>
<evidence type="ECO:0000313" key="3">
    <source>
        <dbReference type="EMBL" id="KAF7421554.1"/>
    </source>
</evidence>